<evidence type="ECO:0000313" key="9">
    <source>
        <dbReference type="Proteomes" id="UP000095143"/>
    </source>
</evidence>
<dbReference type="InterPro" id="IPR020846">
    <property type="entry name" value="MFS_dom"/>
</dbReference>
<dbReference type="Pfam" id="PF07690">
    <property type="entry name" value="MFS_1"/>
    <property type="match status" value="1"/>
</dbReference>
<dbReference type="PANTHER" id="PTHR11662">
    <property type="entry name" value="SOLUTE CARRIER FAMILY 17"/>
    <property type="match status" value="1"/>
</dbReference>
<accession>A0A1C2DR50</accession>
<feature type="transmembrane region" description="Helical" evidence="6">
    <location>
        <begin position="45"/>
        <end position="66"/>
    </location>
</feature>
<organism evidence="8 9">
    <name type="scientific">Pseudomonas graminis</name>
    <dbReference type="NCBI Taxonomy" id="158627"/>
    <lineage>
        <taxon>Bacteria</taxon>
        <taxon>Pseudomonadati</taxon>
        <taxon>Pseudomonadota</taxon>
        <taxon>Gammaproteobacteria</taxon>
        <taxon>Pseudomonadales</taxon>
        <taxon>Pseudomonadaceae</taxon>
        <taxon>Pseudomonas</taxon>
    </lineage>
</organism>
<evidence type="ECO:0000256" key="6">
    <source>
        <dbReference type="SAM" id="Phobius"/>
    </source>
</evidence>
<evidence type="ECO:0000256" key="5">
    <source>
        <dbReference type="ARBA" id="ARBA00038514"/>
    </source>
</evidence>
<comment type="subcellular location">
    <subcellularLocation>
        <location evidence="1">Membrane</location>
        <topology evidence="1">Multi-pass membrane protein</topology>
    </subcellularLocation>
</comment>
<dbReference type="OrthoDB" id="4474610at2"/>
<comment type="caution">
    <text evidence="8">The sequence shown here is derived from an EMBL/GenBank/DDBJ whole genome shotgun (WGS) entry which is preliminary data.</text>
</comment>
<feature type="transmembrane region" description="Helical" evidence="6">
    <location>
        <begin position="260"/>
        <end position="281"/>
    </location>
</feature>
<evidence type="ECO:0000259" key="7">
    <source>
        <dbReference type="PROSITE" id="PS50850"/>
    </source>
</evidence>
<dbReference type="Proteomes" id="UP000095143">
    <property type="component" value="Unassembled WGS sequence"/>
</dbReference>
<evidence type="ECO:0000313" key="8">
    <source>
        <dbReference type="EMBL" id="OCX17244.1"/>
    </source>
</evidence>
<dbReference type="Gene3D" id="1.20.1250.20">
    <property type="entry name" value="MFS general substrate transporter like domains"/>
    <property type="match status" value="2"/>
</dbReference>
<keyword evidence="4 6" id="KW-0472">Membrane</keyword>
<evidence type="ECO:0000256" key="2">
    <source>
        <dbReference type="ARBA" id="ARBA00022692"/>
    </source>
</evidence>
<keyword evidence="2 6" id="KW-0812">Transmembrane</keyword>
<gene>
    <name evidence="8" type="ORF">BBI10_17105</name>
</gene>
<feature type="transmembrane region" description="Helical" evidence="6">
    <location>
        <begin position="293"/>
        <end position="311"/>
    </location>
</feature>
<comment type="similarity">
    <text evidence="5">Belongs to the major facilitator superfamily. Phthalate permease family.</text>
</comment>
<feature type="transmembrane region" description="Helical" evidence="6">
    <location>
        <begin position="73"/>
        <end position="96"/>
    </location>
</feature>
<dbReference type="RefSeq" id="WP_065990385.1">
    <property type="nucleotide sequence ID" value="NZ_MDEN01000065.1"/>
</dbReference>
<feature type="domain" description="Major facilitator superfamily (MFS) profile" evidence="7">
    <location>
        <begin position="8"/>
        <end position="408"/>
    </location>
</feature>
<feature type="transmembrane region" description="Helical" evidence="6">
    <location>
        <begin position="219"/>
        <end position="240"/>
    </location>
</feature>
<dbReference type="SUPFAM" id="SSF103473">
    <property type="entry name" value="MFS general substrate transporter"/>
    <property type="match status" value="1"/>
</dbReference>
<proteinExistence type="inferred from homology"/>
<dbReference type="PANTHER" id="PTHR11662:SF399">
    <property type="entry name" value="FI19708P1-RELATED"/>
    <property type="match status" value="1"/>
</dbReference>
<dbReference type="PROSITE" id="PS50850">
    <property type="entry name" value="MFS"/>
    <property type="match status" value="1"/>
</dbReference>
<dbReference type="AlphaFoldDB" id="A0A1C2DR50"/>
<feature type="transmembrane region" description="Helical" evidence="6">
    <location>
        <begin position="158"/>
        <end position="181"/>
    </location>
</feature>
<dbReference type="CDD" id="cd17319">
    <property type="entry name" value="MFS_ExuT_GudP_like"/>
    <property type="match status" value="1"/>
</dbReference>
<feature type="transmembrane region" description="Helical" evidence="6">
    <location>
        <begin position="358"/>
        <end position="378"/>
    </location>
</feature>
<protein>
    <submittedName>
        <fullName evidence="8">MFS transporter</fullName>
    </submittedName>
</protein>
<evidence type="ECO:0000256" key="3">
    <source>
        <dbReference type="ARBA" id="ARBA00022989"/>
    </source>
</evidence>
<keyword evidence="3 6" id="KW-1133">Transmembrane helix</keyword>
<feature type="transmembrane region" description="Helical" evidence="6">
    <location>
        <begin position="384"/>
        <end position="403"/>
    </location>
</feature>
<sequence>MQKGRWLVIFLCFLAVAINYIDRANLAVAAPYIQKELALGSGQMGLLLSGFFWTYALMQMPFGWFVDKVGARIALPLAVAWWSLFTAATAAASSLASMFGCRLMLGVGEAGAYPSCAKIVSQWFDVKERGFATSIFDSGSRVGSALSIPLVALIIELWGWRASFIITGAVGLIWVVGWFLIYKEPQAVAAIEQHEAGKAATLAARPKVKWASLFRHRTLWGMMLGFFCLNFVIYFFITWFPTYLVTERGFSLKSLGTLGTIPAVASIVGGWIGGLTSDALYRRGWSLTAARKTCIVGGMLMSSSISLSVFVDSTWAMLGFFSLAYASLAFAGASIWCLPADVAPSPAHVASIGGIQNFASNTAGIFITTFTGFMLVIGNGSFTAPLMTAGAFALLGAFSYLFIVGKIEPFSTTPEDAAPLDASAVAQRT</sequence>
<dbReference type="InterPro" id="IPR036259">
    <property type="entry name" value="MFS_trans_sf"/>
</dbReference>
<dbReference type="GO" id="GO:0022857">
    <property type="term" value="F:transmembrane transporter activity"/>
    <property type="evidence" value="ECO:0007669"/>
    <property type="project" value="InterPro"/>
</dbReference>
<reference evidence="8 9" key="1">
    <citation type="submission" date="2016-08" db="EMBL/GenBank/DDBJ databases">
        <title>Whole genome sequence of Pseudomonas graminis strain UASWS1507, a potential biological control agent for agriculture.</title>
        <authorList>
            <person name="Crovadore J."/>
            <person name="Calmin G."/>
            <person name="Chablais R."/>
            <person name="Cochard B."/>
            <person name="Lefort F."/>
        </authorList>
    </citation>
    <scope>NUCLEOTIDE SEQUENCE [LARGE SCALE GENOMIC DNA]</scope>
    <source>
        <strain evidence="8 9">UASWS1507</strain>
    </source>
</reference>
<dbReference type="InterPro" id="IPR011701">
    <property type="entry name" value="MFS"/>
</dbReference>
<name>A0A1C2DR50_9PSED</name>
<feature type="transmembrane region" description="Helical" evidence="6">
    <location>
        <begin position="317"/>
        <end position="338"/>
    </location>
</feature>
<dbReference type="InterPro" id="IPR050382">
    <property type="entry name" value="MFS_Na/Anion_cotransporter"/>
</dbReference>
<evidence type="ECO:0000256" key="1">
    <source>
        <dbReference type="ARBA" id="ARBA00004141"/>
    </source>
</evidence>
<evidence type="ECO:0000256" key="4">
    <source>
        <dbReference type="ARBA" id="ARBA00023136"/>
    </source>
</evidence>
<dbReference type="EMBL" id="MDEN01000065">
    <property type="protein sequence ID" value="OCX17244.1"/>
    <property type="molecule type" value="Genomic_DNA"/>
</dbReference>
<dbReference type="GO" id="GO:0016020">
    <property type="term" value="C:membrane"/>
    <property type="evidence" value="ECO:0007669"/>
    <property type="project" value="UniProtKB-SubCell"/>
</dbReference>